<dbReference type="SUPFAM" id="SSF48317">
    <property type="entry name" value="Acid phosphatase/Vanadium-dependent haloperoxidase"/>
    <property type="match status" value="1"/>
</dbReference>
<keyword evidence="4" id="KW-1185">Reference proteome</keyword>
<keyword evidence="1" id="KW-1133">Transmembrane helix</keyword>
<gene>
    <name evidence="3" type="ORF">Psi02_31630</name>
</gene>
<feature type="transmembrane region" description="Helical" evidence="1">
    <location>
        <begin position="193"/>
        <end position="212"/>
    </location>
</feature>
<dbReference type="InterPro" id="IPR036938">
    <property type="entry name" value="PAP2/HPO_sf"/>
</dbReference>
<dbReference type="InterPro" id="IPR000326">
    <property type="entry name" value="PAP2/HPO"/>
</dbReference>
<keyword evidence="1" id="KW-0812">Transmembrane</keyword>
<organism evidence="3 4">
    <name type="scientific">Planotetraspora silvatica</name>
    <dbReference type="NCBI Taxonomy" id="234614"/>
    <lineage>
        <taxon>Bacteria</taxon>
        <taxon>Bacillati</taxon>
        <taxon>Actinomycetota</taxon>
        <taxon>Actinomycetes</taxon>
        <taxon>Streptosporangiales</taxon>
        <taxon>Streptosporangiaceae</taxon>
        <taxon>Planotetraspora</taxon>
    </lineage>
</organism>
<dbReference type="PANTHER" id="PTHR14969">
    <property type="entry name" value="SPHINGOSINE-1-PHOSPHATE PHOSPHOHYDROLASE"/>
    <property type="match status" value="1"/>
</dbReference>
<dbReference type="AlphaFoldDB" id="A0A8J3UQY5"/>
<sequence length="234" mass="25803">MNTPTAMIGHVRYYALSIVVPLLLLAAATYGVGELILRWPTGEAAVNRGLAADRTSLLNTLTDYGTSLSDMPYIVVLTLVAVIVFRLVCKRWRESAFLIVSVWGQSLVFLATTEFIGRRRPPVPHLDPAPPTSSFPSGHVSAAVGFYCAIALILTSHIRDRASRVAIWMVAVAVPLIVGFSRLYRGMHFPTDVIWGLLLGVCCVTVAARAILYRREGRRPQLQTAERDPHRVPR</sequence>
<evidence type="ECO:0000256" key="1">
    <source>
        <dbReference type="SAM" id="Phobius"/>
    </source>
</evidence>
<dbReference type="CDD" id="cd03392">
    <property type="entry name" value="PAP2_like_2"/>
    <property type="match status" value="1"/>
</dbReference>
<dbReference type="SMART" id="SM00014">
    <property type="entry name" value="acidPPc"/>
    <property type="match status" value="1"/>
</dbReference>
<feature type="transmembrane region" description="Helical" evidence="1">
    <location>
        <begin position="136"/>
        <end position="154"/>
    </location>
</feature>
<feature type="transmembrane region" description="Helical" evidence="1">
    <location>
        <begin position="71"/>
        <end position="89"/>
    </location>
</feature>
<comment type="caution">
    <text evidence="3">The sequence shown here is derived from an EMBL/GenBank/DDBJ whole genome shotgun (WGS) entry which is preliminary data.</text>
</comment>
<evidence type="ECO:0000313" key="4">
    <source>
        <dbReference type="Proteomes" id="UP000644610"/>
    </source>
</evidence>
<proteinExistence type="predicted"/>
<dbReference type="RefSeq" id="WP_344051118.1">
    <property type="nucleotide sequence ID" value="NZ_BAAAKY010000014.1"/>
</dbReference>
<feature type="domain" description="Phosphatidic acid phosphatase type 2/haloperoxidase" evidence="2">
    <location>
        <begin position="98"/>
        <end position="208"/>
    </location>
</feature>
<reference evidence="3" key="1">
    <citation type="submission" date="2021-01" db="EMBL/GenBank/DDBJ databases">
        <title>Whole genome shotgun sequence of Planotetraspora silvatica NBRC 100141.</title>
        <authorList>
            <person name="Komaki H."/>
            <person name="Tamura T."/>
        </authorList>
    </citation>
    <scope>NUCLEOTIDE SEQUENCE</scope>
    <source>
        <strain evidence="3">NBRC 100141</strain>
    </source>
</reference>
<dbReference type="EMBL" id="BOOQ01000019">
    <property type="protein sequence ID" value="GII46739.1"/>
    <property type="molecule type" value="Genomic_DNA"/>
</dbReference>
<feature type="transmembrane region" description="Helical" evidence="1">
    <location>
        <begin position="12"/>
        <end position="32"/>
    </location>
</feature>
<dbReference type="Proteomes" id="UP000644610">
    <property type="component" value="Unassembled WGS sequence"/>
</dbReference>
<feature type="transmembrane region" description="Helical" evidence="1">
    <location>
        <begin position="166"/>
        <end position="187"/>
    </location>
</feature>
<accession>A0A8J3UQY5</accession>
<keyword evidence="1" id="KW-0472">Membrane</keyword>
<evidence type="ECO:0000313" key="3">
    <source>
        <dbReference type="EMBL" id="GII46739.1"/>
    </source>
</evidence>
<feature type="transmembrane region" description="Helical" evidence="1">
    <location>
        <begin position="96"/>
        <end position="116"/>
    </location>
</feature>
<protein>
    <recommendedName>
        <fullName evidence="2">Phosphatidic acid phosphatase type 2/haloperoxidase domain-containing protein</fullName>
    </recommendedName>
</protein>
<evidence type="ECO:0000259" key="2">
    <source>
        <dbReference type="SMART" id="SM00014"/>
    </source>
</evidence>
<dbReference type="Gene3D" id="1.20.144.10">
    <property type="entry name" value="Phosphatidic acid phosphatase type 2/haloperoxidase"/>
    <property type="match status" value="1"/>
</dbReference>
<name>A0A8J3UQY5_9ACTN</name>
<dbReference type="Pfam" id="PF01569">
    <property type="entry name" value="PAP2"/>
    <property type="match status" value="1"/>
</dbReference>
<dbReference type="PANTHER" id="PTHR14969:SF13">
    <property type="entry name" value="AT30094P"/>
    <property type="match status" value="1"/>
</dbReference>